<evidence type="ECO:0000313" key="5">
    <source>
        <dbReference type="EMBL" id="AZZ52128.1"/>
    </source>
</evidence>
<gene>
    <name evidence="5" type="ORF">C1I64_08690</name>
</gene>
<dbReference type="PROSITE" id="PS51186">
    <property type="entry name" value="GNAT"/>
    <property type="match status" value="1"/>
</dbReference>
<evidence type="ECO:0000259" key="4">
    <source>
        <dbReference type="PROSITE" id="PS51186"/>
    </source>
</evidence>
<dbReference type="AlphaFoldDB" id="A0A3T0T0N3"/>
<dbReference type="RefSeq" id="WP_127886937.1">
    <property type="nucleotide sequence ID" value="NZ_CP028137.1"/>
</dbReference>
<comment type="similarity">
    <text evidence="3">Belongs to the acetyltransferase family. RimJ subfamily.</text>
</comment>
<evidence type="ECO:0000256" key="2">
    <source>
        <dbReference type="ARBA" id="ARBA00023315"/>
    </source>
</evidence>
<dbReference type="PANTHER" id="PTHR43792:SF8">
    <property type="entry name" value="[RIBOSOMAL PROTEIN US5]-ALANINE N-ACETYLTRANSFERASE"/>
    <property type="match status" value="1"/>
</dbReference>
<sequence>MSASIAVGHGTVLRLIVREDGPALAEAYRRNRRRLAPWEPLRSARFFESGGQTDAITDALHGHRSGALLPLVLERGDQLVGRVTLSNVVRGAFDSADLGYWVDGELEGRGVMTRAVGATLGLARDELRLHRVQAGTLLHNVGSQTVLERNGFERIGVARRYLRIAGEWQDHLLFQVLLEDAATTPLLPPQPSPMRLV</sequence>
<dbReference type="Pfam" id="PF13302">
    <property type="entry name" value="Acetyltransf_3"/>
    <property type="match status" value="1"/>
</dbReference>
<dbReference type="Gene3D" id="3.40.630.30">
    <property type="match status" value="1"/>
</dbReference>
<dbReference type="InterPro" id="IPR051531">
    <property type="entry name" value="N-acetyltransferase"/>
</dbReference>
<accession>A0A3T0T0N3</accession>
<protein>
    <submittedName>
        <fullName evidence="5">GNAT family N-acetyltransferase</fullName>
    </submittedName>
</protein>
<dbReference type="InterPro" id="IPR016181">
    <property type="entry name" value="Acyl_CoA_acyltransferase"/>
</dbReference>
<dbReference type="KEGG" id="rfs:C1I64_08690"/>
<keyword evidence="1 5" id="KW-0808">Transferase</keyword>
<proteinExistence type="inferred from homology"/>
<organism evidence="5 6">
    <name type="scientific">Rathayibacter festucae DSM 15932</name>
    <dbReference type="NCBI Taxonomy" id="1328866"/>
    <lineage>
        <taxon>Bacteria</taxon>
        <taxon>Bacillati</taxon>
        <taxon>Actinomycetota</taxon>
        <taxon>Actinomycetes</taxon>
        <taxon>Micrococcales</taxon>
        <taxon>Microbacteriaceae</taxon>
        <taxon>Rathayibacter</taxon>
    </lineage>
</organism>
<dbReference type="GO" id="GO:0008999">
    <property type="term" value="F:protein-N-terminal-alanine acetyltransferase activity"/>
    <property type="evidence" value="ECO:0007669"/>
    <property type="project" value="TreeGrafter"/>
</dbReference>
<dbReference type="GO" id="GO:0005737">
    <property type="term" value="C:cytoplasm"/>
    <property type="evidence" value="ECO:0007669"/>
    <property type="project" value="TreeGrafter"/>
</dbReference>
<dbReference type="InterPro" id="IPR000182">
    <property type="entry name" value="GNAT_dom"/>
</dbReference>
<dbReference type="PANTHER" id="PTHR43792">
    <property type="entry name" value="GNAT FAMILY, PUTATIVE (AFU_ORTHOLOGUE AFUA_3G00765)-RELATED-RELATED"/>
    <property type="match status" value="1"/>
</dbReference>
<dbReference type="SUPFAM" id="SSF55729">
    <property type="entry name" value="Acyl-CoA N-acyltransferases (Nat)"/>
    <property type="match status" value="1"/>
</dbReference>
<dbReference type="Proteomes" id="UP000285317">
    <property type="component" value="Chromosome"/>
</dbReference>
<evidence type="ECO:0000256" key="3">
    <source>
        <dbReference type="ARBA" id="ARBA00038502"/>
    </source>
</evidence>
<feature type="domain" description="N-acetyltransferase" evidence="4">
    <location>
        <begin position="15"/>
        <end position="179"/>
    </location>
</feature>
<reference evidence="5 6" key="1">
    <citation type="submission" date="2018-03" db="EMBL/GenBank/DDBJ databases">
        <title>Bacteriophage NCPPB3778 and a type I-E CRISPR drive the evolution of the US Biological Select Agent, Rathayibacter toxicus.</title>
        <authorList>
            <person name="Davis E.W.II."/>
            <person name="Tabima J.F."/>
            <person name="Weisberg A.J."/>
            <person name="Dantas Lopes L."/>
            <person name="Wiseman M.S."/>
            <person name="Wiseman M.S."/>
            <person name="Pupko T."/>
            <person name="Belcher M.S."/>
            <person name="Sechler A.J."/>
            <person name="Tancos M.A."/>
            <person name="Schroeder B.K."/>
            <person name="Murray T.D."/>
            <person name="Luster D.G."/>
            <person name="Schneider W.L."/>
            <person name="Rogers E."/>
            <person name="Andreote F.D."/>
            <person name="Grunwald N.J."/>
            <person name="Putnam M.L."/>
            <person name="Chang J.H."/>
        </authorList>
    </citation>
    <scope>NUCLEOTIDE SEQUENCE [LARGE SCALE GENOMIC DNA]</scope>
    <source>
        <strain evidence="5 6">DSM 15932</strain>
    </source>
</reference>
<evidence type="ECO:0000313" key="6">
    <source>
        <dbReference type="Proteomes" id="UP000285317"/>
    </source>
</evidence>
<evidence type="ECO:0000256" key="1">
    <source>
        <dbReference type="ARBA" id="ARBA00022679"/>
    </source>
</evidence>
<keyword evidence="2" id="KW-0012">Acyltransferase</keyword>
<name>A0A3T0T0N3_9MICO</name>
<dbReference type="EMBL" id="CP028137">
    <property type="protein sequence ID" value="AZZ52128.1"/>
    <property type="molecule type" value="Genomic_DNA"/>
</dbReference>